<dbReference type="GO" id="GO:1990281">
    <property type="term" value="C:efflux pump complex"/>
    <property type="evidence" value="ECO:0007669"/>
    <property type="project" value="TreeGrafter"/>
</dbReference>
<evidence type="ECO:0000256" key="1">
    <source>
        <dbReference type="ARBA" id="ARBA00004196"/>
    </source>
</evidence>
<sequence length="406" mass="44811">MNISDKTRTFRNPKVWIPVSAVIVLVLASLLFWITTREDDVTYMTEKVRTGNISQVVEATGEVAAVNLVSVGAQVSGQIKKLYVVLGQEVKQGEMIAEIDSQTQENTLNTDKAKLDNYKAQLEARKIILAISRKQYDRERILIKTNSTSQQNLENARDAYATAKANVNEMESLIRQTQIAINTDETNLGYTKIRAPLNGTIVSVPVEEGQTVNANQTTPTIVQIANLNDMEIDIEISEGDITKVKPGMKIDYTILSEPNTVFHARLDSIDPGLTTLTDGSYDKSSSSTSSSSSSNEAVYYYGRAYVDNPEGKLRIGMLTQNTIHVSSAENVLIVPSITISSQQGKHFVRVLTDKKKVEKREVETGISDGVFTEIKSGLNDGEQVISSEVSKGEQIGETSRMRRPRL</sequence>
<evidence type="ECO:0000313" key="8">
    <source>
        <dbReference type="EMBL" id="WAV91184.1"/>
    </source>
</evidence>
<dbReference type="Gene3D" id="6.20.50.140">
    <property type="match status" value="1"/>
</dbReference>
<dbReference type="Gene3D" id="2.40.30.170">
    <property type="match status" value="1"/>
</dbReference>
<protein>
    <submittedName>
        <fullName evidence="8">Efflux RND transporter periplasmic adaptor subunit</fullName>
    </submittedName>
</protein>
<evidence type="ECO:0000256" key="3">
    <source>
        <dbReference type="ARBA" id="ARBA00022448"/>
    </source>
</evidence>
<comment type="similarity">
    <text evidence="2">Belongs to the membrane fusion protein (MFP) (TC 8.A.1) family.</text>
</comment>
<dbReference type="GO" id="GO:0030313">
    <property type="term" value="C:cell envelope"/>
    <property type="evidence" value="ECO:0007669"/>
    <property type="project" value="UniProtKB-SubCell"/>
</dbReference>
<dbReference type="InterPro" id="IPR058624">
    <property type="entry name" value="MdtA-like_HH"/>
</dbReference>
<dbReference type="RefSeq" id="WP_269283387.1">
    <property type="nucleotide sequence ID" value="NZ_CP098251.1"/>
</dbReference>
<dbReference type="InterPro" id="IPR058625">
    <property type="entry name" value="MdtA-like_BSH"/>
</dbReference>
<evidence type="ECO:0000256" key="2">
    <source>
        <dbReference type="ARBA" id="ARBA00009477"/>
    </source>
</evidence>
<dbReference type="Pfam" id="PF25967">
    <property type="entry name" value="RND-MFP_C"/>
    <property type="match status" value="1"/>
</dbReference>
<dbReference type="EMBL" id="CP098251">
    <property type="protein sequence ID" value="WAV91184.1"/>
    <property type="molecule type" value="Genomic_DNA"/>
</dbReference>
<dbReference type="InterPro" id="IPR006143">
    <property type="entry name" value="RND_pump_MFP"/>
</dbReference>
<feature type="domain" description="Multidrug resistance protein MdtA-like alpha-helical hairpin" evidence="5">
    <location>
        <begin position="115"/>
        <end position="191"/>
    </location>
</feature>
<proteinExistence type="inferred from homology"/>
<accession>A0A9E9LA64</accession>
<dbReference type="GO" id="GO:1990961">
    <property type="term" value="P:xenobiotic detoxification by transmembrane export across the plasma membrane"/>
    <property type="evidence" value="ECO:0007669"/>
    <property type="project" value="InterPro"/>
</dbReference>
<evidence type="ECO:0000259" key="6">
    <source>
        <dbReference type="Pfam" id="PF25917"/>
    </source>
</evidence>
<evidence type="ECO:0000259" key="5">
    <source>
        <dbReference type="Pfam" id="PF25876"/>
    </source>
</evidence>
<comment type="subcellular location">
    <subcellularLocation>
        <location evidence="1">Cell envelope</location>
    </subcellularLocation>
</comment>
<evidence type="ECO:0000259" key="7">
    <source>
        <dbReference type="Pfam" id="PF25967"/>
    </source>
</evidence>
<evidence type="ECO:0000256" key="4">
    <source>
        <dbReference type="ARBA" id="ARBA00023054"/>
    </source>
</evidence>
<organism evidence="8">
    <name type="scientific">Oxalobacter aliiformigenes</name>
    <dbReference type="NCBI Taxonomy" id="2946593"/>
    <lineage>
        <taxon>Bacteria</taxon>
        <taxon>Pseudomonadati</taxon>
        <taxon>Pseudomonadota</taxon>
        <taxon>Betaproteobacteria</taxon>
        <taxon>Burkholderiales</taxon>
        <taxon>Oxalobacteraceae</taxon>
        <taxon>Oxalobacter</taxon>
    </lineage>
</organism>
<name>A0A9E9LA64_9BURK</name>
<dbReference type="Gene3D" id="2.40.50.100">
    <property type="match status" value="1"/>
</dbReference>
<dbReference type="GO" id="GO:1990195">
    <property type="term" value="C:macrolide transmembrane transporter complex"/>
    <property type="evidence" value="ECO:0007669"/>
    <property type="project" value="InterPro"/>
</dbReference>
<dbReference type="Proteomes" id="UP001164819">
    <property type="component" value="Chromosome"/>
</dbReference>
<dbReference type="AlphaFoldDB" id="A0A9E9LA64"/>
<dbReference type="Gene3D" id="6.10.140.1990">
    <property type="match status" value="1"/>
</dbReference>
<dbReference type="GO" id="GO:0015562">
    <property type="term" value="F:efflux transmembrane transporter activity"/>
    <property type="evidence" value="ECO:0007669"/>
    <property type="project" value="TreeGrafter"/>
</dbReference>
<feature type="domain" description="Multidrug resistance protein MdtA-like barrel-sandwich hybrid" evidence="6">
    <location>
        <begin position="68"/>
        <end position="222"/>
    </location>
</feature>
<dbReference type="Pfam" id="PF25876">
    <property type="entry name" value="HH_MFP_RND"/>
    <property type="match status" value="1"/>
</dbReference>
<dbReference type="InterPro" id="IPR030190">
    <property type="entry name" value="MacA_alpha-hairpin_sf"/>
</dbReference>
<dbReference type="PANTHER" id="PTHR30469">
    <property type="entry name" value="MULTIDRUG RESISTANCE PROTEIN MDTA"/>
    <property type="match status" value="1"/>
</dbReference>
<dbReference type="Pfam" id="PF25917">
    <property type="entry name" value="BSH_RND"/>
    <property type="match status" value="1"/>
</dbReference>
<dbReference type="InterPro" id="IPR058627">
    <property type="entry name" value="MdtA-like_C"/>
</dbReference>
<feature type="domain" description="Multidrug resistance protein MdtA-like C-terminal permuted SH3" evidence="7">
    <location>
        <begin position="330"/>
        <end position="389"/>
    </location>
</feature>
<keyword evidence="4" id="KW-0175">Coiled coil</keyword>
<dbReference type="NCBIfam" id="TIGR01730">
    <property type="entry name" value="RND_mfp"/>
    <property type="match status" value="1"/>
</dbReference>
<reference evidence="8" key="1">
    <citation type="journal article" date="2022" name="Front. Microbiol.">
        <title>New perspectives on an old grouping: The genomic and phenotypic variability of Oxalobacter formigenes and the implications for calcium oxalate stone prevention.</title>
        <authorList>
            <person name="Chmiel J.A."/>
            <person name="Carr C."/>
            <person name="Stuivenberg G.A."/>
            <person name="Venema R."/>
            <person name="Chanyi R.M."/>
            <person name="Al K.F."/>
            <person name="Giguere D."/>
            <person name="Say H."/>
            <person name="Akouris P.P."/>
            <person name="Dominguez Romero S.A."/>
            <person name="Kwong A."/>
            <person name="Tai V."/>
            <person name="Koval S.F."/>
            <person name="Razvi H."/>
            <person name="Bjazevic J."/>
            <person name="Burton J.P."/>
        </authorList>
    </citation>
    <scope>NUCLEOTIDE SEQUENCE</scope>
    <source>
        <strain evidence="8">OxK</strain>
    </source>
</reference>
<dbReference type="GO" id="GO:0019898">
    <property type="term" value="C:extrinsic component of membrane"/>
    <property type="evidence" value="ECO:0007669"/>
    <property type="project" value="InterPro"/>
</dbReference>
<keyword evidence="3" id="KW-0813">Transport</keyword>
<gene>
    <name evidence="8" type="ORF">NB646_10375</name>
</gene>
<dbReference type="SUPFAM" id="SSF111369">
    <property type="entry name" value="HlyD-like secretion proteins"/>
    <property type="match status" value="1"/>
</dbReference>
<dbReference type="PANTHER" id="PTHR30469:SF33">
    <property type="entry name" value="SLR1207 PROTEIN"/>
    <property type="match status" value="1"/>
</dbReference>